<feature type="compositionally biased region" description="Basic and acidic residues" evidence="1">
    <location>
        <begin position="54"/>
        <end position="74"/>
    </location>
</feature>
<feature type="signal peptide" evidence="2">
    <location>
        <begin position="1"/>
        <end position="19"/>
    </location>
</feature>
<keyword evidence="2" id="KW-0732">Signal</keyword>
<sequence>MCYLNTFVIFLLCLALNSAYHMSRTSSHAKKTRMTSVFSKPVKMAKYPSSHSNLRRDGSEDFRLNKDFENDGSSRSDGGGSSDGVDFVVVSLRNIYKDLVNNNGKYTVIYLI</sequence>
<evidence type="ECO:0000313" key="3">
    <source>
        <dbReference type="EMBL" id="KAG7298545.1"/>
    </source>
</evidence>
<evidence type="ECO:0000256" key="1">
    <source>
        <dbReference type="SAM" id="MobiDB-lite"/>
    </source>
</evidence>
<feature type="region of interest" description="Disordered" evidence="1">
    <location>
        <begin position="46"/>
        <end position="84"/>
    </location>
</feature>
<comment type="caution">
    <text evidence="3">The sequence shown here is derived from an EMBL/GenBank/DDBJ whole genome shotgun (WGS) entry which is preliminary data.</text>
</comment>
<accession>A0ABQ7Q1C8</accession>
<dbReference type="Proteomes" id="UP000823941">
    <property type="component" value="Chromosome 24"/>
</dbReference>
<organism evidence="3 4">
    <name type="scientific">Plutella xylostella</name>
    <name type="common">Diamondback moth</name>
    <name type="synonym">Plutella maculipennis</name>
    <dbReference type="NCBI Taxonomy" id="51655"/>
    <lineage>
        <taxon>Eukaryota</taxon>
        <taxon>Metazoa</taxon>
        <taxon>Ecdysozoa</taxon>
        <taxon>Arthropoda</taxon>
        <taxon>Hexapoda</taxon>
        <taxon>Insecta</taxon>
        <taxon>Pterygota</taxon>
        <taxon>Neoptera</taxon>
        <taxon>Endopterygota</taxon>
        <taxon>Lepidoptera</taxon>
        <taxon>Glossata</taxon>
        <taxon>Ditrysia</taxon>
        <taxon>Yponomeutoidea</taxon>
        <taxon>Plutellidae</taxon>
        <taxon>Plutella</taxon>
    </lineage>
</organism>
<proteinExistence type="predicted"/>
<keyword evidence="4" id="KW-1185">Reference proteome</keyword>
<reference evidence="3 4" key="1">
    <citation type="submission" date="2021-06" db="EMBL/GenBank/DDBJ databases">
        <title>A haploid diamondback moth (Plutella xylostella L.) genome assembly resolves 31 chromosomes and identifies a diamide resistance mutation.</title>
        <authorList>
            <person name="Ward C.M."/>
            <person name="Perry K.D."/>
            <person name="Baker G."/>
            <person name="Powis K."/>
            <person name="Heckel D.G."/>
            <person name="Baxter S.W."/>
        </authorList>
    </citation>
    <scope>NUCLEOTIDE SEQUENCE [LARGE SCALE GENOMIC DNA]</scope>
    <source>
        <strain evidence="3 4">LV</strain>
        <tissue evidence="3">Single pupa</tissue>
    </source>
</reference>
<evidence type="ECO:0000313" key="4">
    <source>
        <dbReference type="Proteomes" id="UP000823941"/>
    </source>
</evidence>
<gene>
    <name evidence="3" type="ORF">JYU34_018185</name>
</gene>
<protein>
    <submittedName>
        <fullName evidence="3">Uncharacterized protein</fullName>
    </submittedName>
</protein>
<name>A0ABQ7Q1C8_PLUXY</name>
<dbReference type="EMBL" id="JAHIBW010000024">
    <property type="protein sequence ID" value="KAG7298545.1"/>
    <property type="molecule type" value="Genomic_DNA"/>
</dbReference>
<feature type="chain" id="PRO_5047248838" evidence="2">
    <location>
        <begin position="20"/>
        <end position="112"/>
    </location>
</feature>
<evidence type="ECO:0000256" key="2">
    <source>
        <dbReference type="SAM" id="SignalP"/>
    </source>
</evidence>